<evidence type="ECO:0000256" key="2">
    <source>
        <dbReference type="SAM" id="MobiDB-lite"/>
    </source>
</evidence>
<gene>
    <name evidence="3" type="ORF">EV44_g2372</name>
</gene>
<keyword evidence="4" id="KW-1185">Reference proteome</keyword>
<dbReference type="Proteomes" id="UP000030854">
    <property type="component" value="Unassembled WGS sequence"/>
</dbReference>
<sequence>MDDQAKAQKLAAAKRRVEQLKKKKGNVKKEIDPLEASVKSSAQNLPDSFETLLTNETTTTEEAKNYEEDKINEVTSTKDIEQHAITSIELKSNSPSSQNQSTLELMSPVNHKISTSDLALDEEKHRDDFEWEDKMDKKRILDSKEINPPKLAESSDSFETEGIDVTNLQIEYRSQLVALDNQKAEAEKKCHQLCARIVELEAENQNLRQELNRLSSCNDQNMVDKGLDQISQESSARFLVKIKELEDEISELRRGFHSSPKSILNHEDSPGTSSLGVKFIDVDLGAYSSQRRDSSFTGKTGLGKLISNSLNAITGTNNGYNEYRAPDEDELIDFDEDAFRLAKEEESKNRIERIKNIKRNLKEWEGWRLNLVDVRNKYRDSSGASPIFEI</sequence>
<accession>A0A0B1P1W4</accession>
<feature type="coiled-coil region" evidence="1">
    <location>
        <begin position="3"/>
        <end position="30"/>
    </location>
</feature>
<protein>
    <submittedName>
        <fullName evidence="3">Putative m protein repeat protein</fullName>
    </submittedName>
</protein>
<proteinExistence type="predicted"/>
<name>A0A0B1P1W4_UNCNE</name>
<feature type="region of interest" description="Disordered" evidence="2">
    <location>
        <begin position="40"/>
        <end position="65"/>
    </location>
</feature>
<feature type="compositionally biased region" description="Low complexity" evidence="2">
    <location>
        <begin position="50"/>
        <end position="60"/>
    </location>
</feature>
<keyword evidence="1" id="KW-0175">Coiled coil</keyword>
<feature type="coiled-coil region" evidence="1">
    <location>
        <begin position="169"/>
        <end position="255"/>
    </location>
</feature>
<dbReference type="STRING" id="52586.A0A0B1P1W4"/>
<evidence type="ECO:0000313" key="4">
    <source>
        <dbReference type="Proteomes" id="UP000030854"/>
    </source>
</evidence>
<dbReference type="OMA" id="HIAQADK"/>
<dbReference type="HOGENOM" id="CLU_708217_0_0_1"/>
<evidence type="ECO:0000256" key="1">
    <source>
        <dbReference type="SAM" id="Coils"/>
    </source>
</evidence>
<reference evidence="3 4" key="1">
    <citation type="journal article" date="2014" name="BMC Genomics">
        <title>Adaptive genomic structural variation in the grape powdery mildew pathogen, Erysiphe necator.</title>
        <authorList>
            <person name="Jones L."/>
            <person name="Riaz S."/>
            <person name="Morales-Cruz A."/>
            <person name="Amrine K.C."/>
            <person name="McGuire B."/>
            <person name="Gubler W.D."/>
            <person name="Walker M.A."/>
            <person name="Cantu D."/>
        </authorList>
    </citation>
    <scope>NUCLEOTIDE SEQUENCE [LARGE SCALE GENOMIC DNA]</scope>
    <source>
        <strain evidence="4">c</strain>
    </source>
</reference>
<organism evidence="3 4">
    <name type="scientific">Uncinula necator</name>
    <name type="common">Grape powdery mildew</name>
    <dbReference type="NCBI Taxonomy" id="52586"/>
    <lineage>
        <taxon>Eukaryota</taxon>
        <taxon>Fungi</taxon>
        <taxon>Dikarya</taxon>
        <taxon>Ascomycota</taxon>
        <taxon>Pezizomycotina</taxon>
        <taxon>Leotiomycetes</taxon>
        <taxon>Erysiphales</taxon>
        <taxon>Erysiphaceae</taxon>
        <taxon>Erysiphe</taxon>
    </lineage>
</organism>
<dbReference type="AlphaFoldDB" id="A0A0B1P1W4"/>
<comment type="caution">
    <text evidence="3">The sequence shown here is derived from an EMBL/GenBank/DDBJ whole genome shotgun (WGS) entry which is preliminary data.</text>
</comment>
<dbReference type="EMBL" id="JNVN01001915">
    <property type="protein sequence ID" value="KHJ32647.1"/>
    <property type="molecule type" value="Genomic_DNA"/>
</dbReference>
<evidence type="ECO:0000313" key="3">
    <source>
        <dbReference type="EMBL" id="KHJ32647.1"/>
    </source>
</evidence>